<dbReference type="STRING" id="104452.A0A0L7K1Z8"/>
<dbReference type="SUPFAM" id="SSF57567">
    <property type="entry name" value="Serine protease inhibitors"/>
    <property type="match status" value="1"/>
</dbReference>
<dbReference type="Gene3D" id="2.10.25.10">
    <property type="entry name" value="Laminin"/>
    <property type="match status" value="1"/>
</dbReference>
<proteinExistence type="predicted"/>
<dbReference type="EMBL" id="JTDY01017643">
    <property type="protein sequence ID" value="KOB51841.1"/>
    <property type="molecule type" value="Genomic_DNA"/>
</dbReference>
<feature type="domain" description="TIL" evidence="1">
    <location>
        <begin position="5"/>
        <end position="62"/>
    </location>
</feature>
<organism evidence="2 3">
    <name type="scientific">Operophtera brumata</name>
    <name type="common">Winter moth</name>
    <name type="synonym">Phalaena brumata</name>
    <dbReference type="NCBI Taxonomy" id="104452"/>
    <lineage>
        <taxon>Eukaryota</taxon>
        <taxon>Metazoa</taxon>
        <taxon>Ecdysozoa</taxon>
        <taxon>Arthropoda</taxon>
        <taxon>Hexapoda</taxon>
        <taxon>Insecta</taxon>
        <taxon>Pterygota</taxon>
        <taxon>Neoptera</taxon>
        <taxon>Endopterygota</taxon>
        <taxon>Lepidoptera</taxon>
        <taxon>Glossata</taxon>
        <taxon>Ditrysia</taxon>
        <taxon>Geometroidea</taxon>
        <taxon>Geometridae</taxon>
        <taxon>Larentiinae</taxon>
        <taxon>Operophtera</taxon>
    </lineage>
</organism>
<name>A0A0L7K1Z8_OPEBR</name>
<dbReference type="Pfam" id="PF01826">
    <property type="entry name" value="TIL"/>
    <property type="match status" value="1"/>
</dbReference>
<evidence type="ECO:0000259" key="1">
    <source>
        <dbReference type="Pfam" id="PF01826"/>
    </source>
</evidence>
<dbReference type="Proteomes" id="UP000037510">
    <property type="component" value="Unassembled WGS sequence"/>
</dbReference>
<dbReference type="AlphaFoldDB" id="A0A0L7K1Z8"/>
<gene>
    <name evidence="2" type="ORF">OBRU01_27061</name>
</gene>
<sequence>KTCDDPNEEYVDCKQTCPPETCFSISRFYDCTDEPPCEPGCACKGGHYRKEWNTTCVASCECPQMYYASHCIKRRDDLKKNDTEE</sequence>
<dbReference type="InterPro" id="IPR002919">
    <property type="entry name" value="TIL_dom"/>
</dbReference>
<evidence type="ECO:0000313" key="2">
    <source>
        <dbReference type="EMBL" id="KOB51841.1"/>
    </source>
</evidence>
<reference evidence="2 3" key="1">
    <citation type="journal article" date="2015" name="Genome Biol. Evol.">
        <title>The genome of winter moth (Operophtera brumata) provides a genomic perspective on sexual dimorphism and phenology.</title>
        <authorList>
            <person name="Derks M.F."/>
            <person name="Smit S."/>
            <person name="Salis L."/>
            <person name="Schijlen E."/>
            <person name="Bossers A."/>
            <person name="Mateman C."/>
            <person name="Pijl A.S."/>
            <person name="de Ridder D."/>
            <person name="Groenen M.A."/>
            <person name="Visser M.E."/>
            <person name="Megens H.J."/>
        </authorList>
    </citation>
    <scope>NUCLEOTIDE SEQUENCE [LARGE SCALE GENOMIC DNA]</scope>
    <source>
        <strain evidence="2">WM2013NL</strain>
        <tissue evidence="2">Head and thorax</tissue>
    </source>
</reference>
<keyword evidence="3" id="KW-1185">Reference proteome</keyword>
<evidence type="ECO:0000313" key="3">
    <source>
        <dbReference type="Proteomes" id="UP000037510"/>
    </source>
</evidence>
<accession>A0A0L7K1Z8</accession>
<feature type="non-terminal residue" evidence="2">
    <location>
        <position position="1"/>
    </location>
</feature>
<dbReference type="CDD" id="cd19941">
    <property type="entry name" value="TIL"/>
    <property type="match status" value="1"/>
</dbReference>
<protein>
    <submittedName>
        <fullName evidence="2">TIL domain-containing cysteine-rich salivary secreted peptide</fullName>
    </submittedName>
</protein>
<dbReference type="InterPro" id="IPR036084">
    <property type="entry name" value="Ser_inhib-like_sf"/>
</dbReference>
<comment type="caution">
    <text evidence="2">The sequence shown here is derived from an EMBL/GenBank/DDBJ whole genome shotgun (WGS) entry which is preliminary data.</text>
</comment>